<evidence type="ECO:0000313" key="1">
    <source>
        <dbReference type="EMBL" id="MCQ4772057.1"/>
    </source>
</evidence>
<evidence type="ECO:0000313" key="2">
    <source>
        <dbReference type="Proteomes" id="UP001204562"/>
    </source>
</evidence>
<name>A0AAW5JSX2_9FIRM</name>
<gene>
    <name evidence="1" type="ORF">NE579_16790</name>
</gene>
<dbReference type="AlphaFoldDB" id="A0AAW5JSX2"/>
<protein>
    <submittedName>
        <fullName evidence="1">Uncharacterized protein</fullName>
    </submittedName>
</protein>
<dbReference type="EMBL" id="JANFYS010000329">
    <property type="protein sequence ID" value="MCQ4772057.1"/>
    <property type="molecule type" value="Genomic_DNA"/>
</dbReference>
<dbReference type="Proteomes" id="UP001204562">
    <property type="component" value="Unassembled WGS sequence"/>
</dbReference>
<accession>A0AAW5JSX2</accession>
<proteinExistence type="predicted"/>
<reference evidence="1" key="1">
    <citation type="submission" date="2022-06" db="EMBL/GenBank/DDBJ databases">
        <title>Isolation of gut microbiota from human fecal samples.</title>
        <authorList>
            <person name="Pamer E.G."/>
            <person name="Barat B."/>
            <person name="Waligurski E."/>
            <person name="Medina S."/>
            <person name="Paddock L."/>
            <person name="Mostad J."/>
        </authorList>
    </citation>
    <scope>NUCLEOTIDE SEQUENCE</scope>
    <source>
        <strain evidence="1">DFI.9.91</strain>
    </source>
</reference>
<sequence>MQVTITAAGWTGSAAPYTQTVAVAGLLANSYGDIGPSNSAIPARAAVRSRVRNGFIGISSFMGFLARLLKL</sequence>
<comment type="caution">
    <text evidence="1">The sequence shown here is derived from an EMBL/GenBank/DDBJ whole genome shotgun (WGS) entry which is preliminary data.</text>
</comment>
<dbReference type="RefSeq" id="WP_256305027.1">
    <property type="nucleotide sequence ID" value="NZ_JANFYS010000329.1"/>
</dbReference>
<organism evidence="1 2">
    <name type="scientific">Intestinimonas massiliensis</name>
    <name type="common">ex Afouda et al. 2020</name>
    <dbReference type="NCBI Taxonomy" id="1673721"/>
    <lineage>
        <taxon>Bacteria</taxon>
        <taxon>Bacillati</taxon>
        <taxon>Bacillota</taxon>
        <taxon>Clostridia</taxon>
        <taxon>Eubacteriales</taxon>
        <taxon>Intestinimonas</taxon>
    </lineage>
</organism>